<keyword evidence="1" id="KW-0547">Nucleotide-binding</keyword>
<feature type="domain" description="Response regulatory" evidence="7">
    <location>
        <begin position="7"/>
        <end position="120"/>
    </location>
</feature>
<evidence type="ECO:0000256" key="1">
    <source>
        <dbReference type="ARBA" id="ARBA00022741"/>
    </source>
</evidence>
<evidence type="ECO:0000313" key="8">
    <source>
        <dbReference type="EMBL" id="OIP38901.1"/>
    </source>
</evidence>
<keyword evidence="4" id="KW-0804">Transcription</keyword>
<dbReference type="Pfam" id="PF02954">
    <property type="entry name" value="HTH_8"/>
    <property type="match status" value="1"/>
</dbReference>
<dbReference type="InterPro" id="IPR025662">
    <property type="entry name" value="Sigma_54_int_dom_ATP-bd_1"/>
</dbReference>
<keyword evidence="5" id="KW-0597">Phosphoprotein</keyword>
<evidence type="ECO:0000256" key="2">
    <source>
        <dbReference type="ARBA" id="ARBA00022840"/>
    </source>
</evidence>
<evidence type="ECO:0000313" key="9">
    <source>
        <dbReference type="Proteomes" id="UP000183085"/>
    </source>
</evidence>
<organism evidence="8 9">
    <name type="scientific">Candidatus Desantisbacteria bacterium CG2_30_40_21</name>
    <dbReference type="NCBI Taxonomy" id="1817895"/>
    <lineage>
        <taxon>Bacteria</taxon>
        <taxon>Candidatus Desantisiibacteriota</taxon>
    </lineage>
</organism>
<dbReference type="STRING" id="1817895.AUJ95_06155"/>
<keyword evidence="3" id="KW-0805">Transcription regulation</keyword>
<dbReference type="GO" id="GO:0005524">
    <property type="term" value="F:ATP binding"/>
    <property type="evidence" value="ECO:0007669"/>
    <property type="project" value="UniProtKB-KW"/>
</dbReference>
<dbReference type="InterPro" id="IPR002197">
    <property type="entry name" value="HTH_Fis"/>
</dbReference>
<accession>A0A1J5DS45</accession>
<dbReference type="Proteomes" id="UP000183085">
    <property type="component" value="Unassembled WGS sequence"/>
</dbReference>
<dbReference type="PRINTS" id="PR01590">
    <property type="entry name" value="HTHFIS"/>
</dbReference>
<dbReference type="GO" id="GO:0006355">
    <property type="term" value="P:regulation of DNA-templated transcription"/>
    <property type="evidence" value="ECO:0007669"/>
    <property type="project" value="InterPro"/>
</dbReference>
<dbReference type="SUPFAM" id="SSF52540">
    <property type="entry name" value="P-loop containing nucleoside triphosphate hydrolases"/>
    <property type="match status" value="1"/>
</dbReference>
<dbReference type="SUPFAM" id="SSF52172">
    <property type="entry name" value="CheY-like"/>
    <property type="match status" value="1"/>
</dbReference>
<dbReference type="SMART" id="SM00382">
    <property type="entry name" value="AAA"/>
    <property type="match status" value="1"/>
</dbReference>
<feature type="domain" description="Sigma-54 factor interaction" evidence="6">
    <location>
        <begin position="146"/>
        <end position="375"/>
    </location>
</feature>
<dbReference type="PANTHER" id="PTHR32071:SF113">
    <property type="entry name" value="ALGINATE BIOSYNTHESIS TRANSCRIPTIONAL REGULATORY PROTEIN ALGB"/>
    <property type="match status" value="1"/>
</dbReference>
<dbReference type="InterPro" id="IPR011006">
    <property type="entry name" value="CheY-like_superfamily"/>
</dbReference>
<dbReference type="InterPro" id="IPR003593">
    <property type="entry name" value="AAA+_ATPase"/>
</dbReference>
<dbReference type="EMBL" id="MNYI01000165">
    <property type="protein sequence ID" value="OIP38901.1"/>
    <property type="molecule type" value="Genomic_DNA"/>
</dbReference>
<comment type="caution">
    <text evidence="8">The sequence shown here is derived from an EMBL/GenBank/DDBJ whole genome shotgun (WGS) entry which is preliminary data.</text>
</comment>
<evidence type="ECO:0000256" key="3">
    <source>
        <dbReference type="ARBA" id="ARBA00023015"/>
    </source>
</evidence>
<keyword evidence="2" id="KW-0067">ATP-binding</keyword>
<proteinExistence type="predicted"/>
<dbReference type="Gene3D" id="3.40.50.300">
    <property type="entry name" value="P-loop containing nucleotide triphosphate hydrolases"/>
    <property type="match status" value="1"/>
</dbReference>
<name>A0A1J5DS45_9BACT</name>
<dbReference type="GO" id="GO:0043565">
    <property type="term" value="F:sequence-specific DNA binding"/>
    <property type="evidence" value="ECO:0007669"/>
    <property type="project" value="InterPro"/>
</dbReference>
<dbReference type="PROSITE" id="PS50110">
    <property type="entry name" value="RESPONSE_REGULATORY"/>
    <property type="match status" value="1"/>
</dbReference>
<dbReference type="InterPro" id="IPR027417">
    <property type="entry name" value="P-loop_NTPase"/>
</dbReference>
<evidence type="ECO:0000259" key="7">
    <source>
        <dbReference type="PROSITE" id="PS50110"/>
    </source>
</evidence>
<dbReference type="InterPro" id="IPR001789">
    <property type="entry name" value="Sig_transdc_resp-reg_receiver"/>
</dbReference>
<evidence type="ECO:0000259" key="6">
    <source>
        <dbReference type="PROSITE" id="PS50045"/>
    </source>
</evidence>
<dbReference type="GO" id="GO:0000160">
    <property type="term" value="P:phosphorelay signal transduction system"/>
    <property type="evidence" value="ECO:0007669"/>
    <property type="project" value="InterPro"/>
</dbReference>
<protein>
    <recommendedName>
        <fullName evidence="10">DNA-binding response regulator</fullName>
    </recommendedName>
</protein>
<dbReference type="PANTHER" id="PTHR32071">
    <property type="entry name" value="TRANSCRIPTIONAL REGULATORY PROTEIN"/>
    <property type="match status" value="1"/>
</dbReference>
<dbReference type="SUPFAM" id="SSF46689">
    <property type="entry name" value="Homeodomain-like"/>
    <property type="match status" value="1"/>
</dbReference>
<reference evidence="8 9" key="1">
    <citation type="journal article" date="2016" name="Environ. Microbiol.">
        <title>Genomic resolution of a cold subsurface aquifer community provides metabolic insights for novel microbes adapted to high CO concentrations.</title>
        <authorList>
            <person name="Probst A.J."/>
            <person name="Castelle C.J."/>
            <person name="Singh A."/>
            <person name="Brown C.T."/>
            <person name="Anantharaman K."/>
            <person name="Sharon I."/>
            <person name="Hug L.A."/>
            <person name="Burstein D."/>
            <person name="Emerson J.B."/>
            <person name="Thomas B.C."/>
            <person name="Banfield J.F."/>
        </authorList>
    </citation>
    <scope>NUCLEOTIDE SEQUENCE [LARGE SCALE GENOMIC DNA]</scope>
    <source>
        <strain evidence="8">CG2_30_40_21</strain>
    </source>
</reference>
<sequence length="467" mass="53391">MTQNQASILIIDDEESIVEGFRLFLAREYVVLVAANGEDGLKQVNEKRPVVVLLDVMLPDINGIDVLRKIKNIDENIEVIMFTGVNDMRTAVDALQFGAFDYCLKPFNINELAIVIKKAIESQGMKKEIRYRRLIENEQSAHISSLIGESIKMRQIYEIMDIMSKSDTTVLITGETGTGKGLVARAIHFNGTRSNKPFVVVNCNSIPESLVESELFGYEKDAFPEATTQRIGKFELAHQGTIFLDEISSLNLTVQARILKILQEKEITKIGGTLPVKIDIRVISATTTDLREAVKKGQFREELYYRLNVVPIRMPSLRERKEDIPCLANYFLNLYKQKFNKDIKGISEHAMKILEDYYWSGNVGELQNIIERVVILAKDGESITHQNLPIDLLILKGKIESEGLTLREARHQFEKQFIVHVLERVKWNQIKASKLLDIHRNTLLLKIQQLEINLKQPVDEQLEEEEE</sequence>
<dbReference type="InterPro" id="IPR002078">
    <property type="entry name" value="Sigma_54_int"/>
</dbReference>
<dbReference type="Gene3D" id="3.40.50.2300">
    <property type="match status" value="1"/>
</dbReference>
<dbReference type="SMART" id="SM00448">
    <property type="entry name" value="REC"/>
    <property type="match status" value="1"/>
</dbReference>
<evidence type="ECO:0008006" key="10">
    <source>
        <dbReference type="Google" id="ProtNLM"/>
    </source>
</evidence>
<dbReference type="Pfam" id="PF00072">
    <property type="entry name" value="Response_reg"/>
    <property type="match status" value="1"/>
</dbReference>
<dbReference type="PROSITE" id="PS00675">
    <property type="entry name" value="SIGMA54_INTERACT_1"/>
    <property type="match status" value="1"/>
</dbReference>
<dbReference type="CDD" id="cd00009">
    <property type="entry name" value="AAA"/>
    <property type="match status" value="1"/>
</dbReference>
<gene>
    <name evidence="8" type="ORF">AUJ95_06155</name>
</gene>
<dbReference type="InterPro" id="IPR009057">
    <property type="entry name" value="Homeodomain-like_sf"/>
</dbReference>
<dbReference type="Pfam" id="PF00158">
    <property type="entry name" value="Sigma54_activat"/>
    <property type="match status" value="1"/>
</dbReference>
<dbReference type="AlphaFoldDB" id="A0A1J5DS45"/>
<dbReference type="Gene3D" id="1.10.8.60">
    <property type="match status" value="1"/>
</dbReference>
<evidence type="ECO:0000256" key="5">
    <source>
        <dbReference type="PROSITE-ProRule" id="PRU00169"/>
    </source>
</evidence>
<feature type="modified residue" description="4-aspartylphosphate" evidence="5">
    <location>
        <position position="55"/>
    </location>
</feature>
<dbReference type="Gene3D" id="1.10.10.60">
    <property type="entry name" value="Homeodomain-like"/>
    <property type="match status" value="1"/>
</dbReference>
<evidence type="ECO:0000256" key="4">
    <source>
        <dbReference type="ARBA" id="ARBA00023163"/>
    </source>
</evidence>
<dbReference type="FunFam" id="3.40.50.300:FF:000006">
    <property type="entry name" value="DNA-binding transcriptional regulator NtrC"/>
    <property type="match status" value="1"/>
</dbReference>
<dbReference type="PROSITE" id="PS50045">
    <property type="entry name" value="SIGMA54_INTERACT_4"/>
    <property type="match status" value="1"/>
</dbReference>
<dbReference type="InterPro" id="IPR058031">
    <property type="entry name" value="AAA_lid_NorR"/>
</dbReference>
<dbReference type="Pfam" id="PF25601">
    <property type="entry name" value="AAA_lid_14"/>
    <property type="match status" value="1"/>
</dbReference>